<organism evidence="2 3">
    <name type="scientific">Chrysochromulina tobinii</name>
    <dbReference type="NCBI Taxonomy" id="1460289"/>
    <lineage>
        <taxon>Eukaryota</taxon>
        <taxon>Haptista</taxon>
        <taxon>Haptophyta</taxon>
        <taxon>Prymnesiophyceae</taxon>
        <taxon>Prymnesiales</taxon>
        <taxon>Chrysochromulinaceae</taxon>
        <taxon>Chrysochromulina</taxon>
    </lineage>
</organism>
<proteinExistence type="predicted"/>
<comment type="caution">
    <text evidence="2">The sequence shown here is derived from an EMBL/GenBank/DDBJ whole genome shotgun (WGS) entry which is preliminary data.</text>
</comment>
<evidence type="ECO:0000313" key="3">
    <source>
        <dbReference type="Proteomes" id="UP000037460"/>
    </source>
</evidence>
<keyword evidence="3" id="KW-1185">Reference proteome</keyword>
<evidence type="ECO:0000256" key="1">
    <source>
        <dbReference type="SAM" id="MobiDB-lite"/>
    </source>
</evidence>
<name>A0A0M0J4J2_9EUKA</name>
<dbReference type="AlphaFoldDB" id="A0A0M0J4J2"/>
<sequence>MGTSTSPAAAAAALAGGGGTAADPAAMAEYRRRQQHELSEALRGRLEDILTKAASTKDHLPPAEGLGAEGTWFEVISDATDSSLMDILKLGFGRSQSMFTTT</sequence>
<gene>
    <name evidence="2" type="ORF">Ctob_001899</name>
</gene>
<reference evidence="3" key="1">
    <citation type="journal article" date="2015" name="PLoS Genet.">
        <title>Genome Sequence and Transcriptome Analyses of Chrysochromulina tobin: Metabolic Tools for Enhanced Algal Fitness in the Prominent Order Prymnesiales (Haptophyceae).</title>
        <authorList>
            <person name="Hovde B.T."/>
            <person name="Deodato C.R."/>
            <person name="Hunsperger H.M."/>
            <person name="Ryken S.A."/>
            <person name="Yost W."/>
            <person name="Jha R.K."/>
            <person name="Patterson J."/>
            <person name="Monnat R.J. Jr."/>
            <person name="Barlow S.B."/>
            <person name="Starkenburg S.R."/>
            <person name="Cattolico R.A."/>
        </authorList>
    </citation>
    <scope>NUCLEOTIDE SEQUENCE</scope>
    <source>
        <strain evidence="3">CCMP291</strain>
    </source>
</reference>
<feature type="region of interest" description="Disordered" evidence="1">
    <location>
        <begin position="1"/>
        <end position="22"/>
    </location>
</feature>
<dbReference type="Proteomes" id="UP000037460">
    <property type="component" value="Unassembled WGS sequence"/>
</dbReference>
<accession>A0A0M0J4J2</accession>
<evidence type="ECO:0000313" key="2">
    <source>
        <dbReference type="EMBL" id="KOO21519.1"/>
    </source>
</evidence>
<dbReference type="EMBL" id="JWZX01003356">
    <property type="protein sequence ID" value="KOO21519.1"/>
    <property type="molecule type" value="Genomic_DNA"/>
</dbReference>
<protein>
    <submittedName>
        <fullName evidence="2">Uncharacterized protein</fullName>
    </submittedName>
</protein>